<evidence type="ECO:0000259" key="2">
    <source>
        <dbReference type="Pfam" id="PF00561"/>
    </source>
</evidence>
<dbReference type="SUPFAM" id="SSF53474">
    <property type="entry name" value="alpha/beta-Hydrolases"/>
    <property type="match status" value="1"/>
</dbReference>
<dbReference type="Proteomes" id="UP000520011">
    <property type="component" value="Unassembled WGS sequence"/>
</dbReference>
<evidence type="ECO:0000313" key="4">
    <source>
        <dbReference type="Proteomes" id="UP000520011"/>
    </source>
</evidence>
<dbReference type="EC" id="3.1.1.85" evidence="3"/>
<reference evidence="3 4" key="1">
    <citation type="submission" date="2020-08" db="EMBL/GenBank/DDBJ databases">
        <title>Genomic Encyclopedia of Type Strains, Phase IV (KMG-IV): sequencing the most valuable type-strain genomes for metagenomic binning, comparative biology and taxonomic classification.</title>
        <authorList>
            <person name="Goeker M."/>
        </authorList>
    </citation>
    <scope>NUCLEOTIDE SEQUENCE [LARGE SCALE GENOMIC DNA]</scope>
    <source>
        <strain evidence="3 4">DSM 16325</strain>
    </source>
</reference>
<keyword evidence="4" id="KW-1185">Reference proteome</keyword>
<evidence type="ECO:0000256" key="1">
    <source>
        <dbReference type="ARBA" id="ARBA00022801"/>
    </source>
</evidence>
<sequence length="247" mass="27567">MNVVCIPGWGMKGEIFMPLLRALSPASSAVVEWEGIKTVHCFRKRAEQMLGDRSLVIGWSLGALVALELAHMYPKRVAGLVLIGGTSRFVTDDDYEAGWHPRIVERMKKQLQRHPDETIEAFLASLWTQGETADISAFVHRDRTDELVIGLDYLLAADARPFLPSIHIPLLLIHGEQDAICPPDASRYMAERVPNPELVFLSGTGHVPFVTKTGVCAHLIRTWVGQQPNDSSRGLERPMLTRPRLET</sequence>
<proteinExistence type="predicted"/>
<dbReference type="EMBL" id="JACHEP010000001">
    <property type="protein sequence ID" value="MBB5323317.1"/>
    <property type="molecule type" value="Genomic_DNA"/>
</dbReference>
<protein>
    <submittedName>
        <fullName evidence="3">Pimeloyl-[acyl-carrier protein] methyl ester esterase</fullName>
        <ecNumber evidence="3">3.1.1.85</ecNumber>
    </submittedName>
</protein>
<dbReference type="RefSeq" id="WP_183251049.1">
    <property type="nucleotide sequence ID" value="NZ_JACHEP010000001.1"/>
</dbReference>
<dbReference type="AlphaFoldDB" id="A0A7W8IP74"/>
<dbReference type="PRINTS" id="PR00111">
    <property type="entry name" value="ABHYDROLASE"/>
</dbReference>
<evidence type="ECO:0000313" key="3">
    <source>
        <dbReference type="EMBL" id="MBB5323317.1"/>
    </source>
</evidence>
<dbReference type="InterPro" id="IPR000073">
    <property type="entry name" value="AB_hydrolase_1"/>
</dbReference>
<dbReference type="Pfam" id="PF00561">
    <property type="entry name" value="Abhydrolase_1"/>
    <property type="match status" value="1"/>
</dbReference>
<keyword evidence="1 3" id="KW-0378">Hydrolase</keyword>
<comment type="caution">
    <text evidence="3">The sequence shown here is derived from an EMBL/GenBank/DDBJ whole genome shotgun (WGS) entry which is preliminary data.</text>
</comment>
<dbReference type="InterPro" id="IPR050266">
    <property type="entry name" value="AB_hydrolase_sf"/>
</dbReference>
<dbReference type="Gene3D" id="3.40.50.1820">
    <property type="entry name" value="alpha/beta hydrolase"/>
    <property type="match status" value="1"/>
</dbReference>
<organism evidence="3 4">
    <name type="scientific">Anoxybacteroides tepidamans</name>
    <dbReference type="NCBI Taxonomy" id="265948"/>
    <lineage>
        <taxon>Bacteria</taxon>
        <taxon>Bacillati</taxon>
        <taxon>Bacillota</taxon>
        <taxon>Bacilli</taxon>
        <taxon>Bacillales</taxon>
        <taxon>Anoxybacillaceae</taxon>
        <taxon>Anoxybacteroides</taxon>
    </lineage>
</organism>
<dbReference type="PANTHER" id="PTHR43798:SF31">
    <property type="entry name" value="AB HYDROLASE SUPERFAMILY PROTEIN YCLE"/>
    <property type="match status" value="1"/>
</dbReference>
<dbReference type="GO" id="GO:0090499">
    <property type="term" value="F:pimelyl-[acyl-carrier protein] methyl ester esterase activity"/>
    <property type="evidence" value="ECO:0007669"/>
    <property type="project" value="UniProtKB-EC"/>
</dbReference>
<dbReference type="GO" id="GO:0016020">
    <property type="term" value="C:membrane"/>
    <property type="evidence" value="ECO:0007669"/>
    <property type="project" value="TreeGrafter"/>
</dbReference>
<dbReference type="PANTHER" id="PTHR43798">
    <property type="entry name" value="MONOACYLGLYCEROL LIPASE"/>
    <property type="match status" value="1"/>
</dbReference>
<name>A0A7W8IP74_9BACL</name>
<dbReference type="InterPro" id="IPR029058">
    <property type="entry name" value="AB_hydrolase_fold"/>
</dbReference>
<accession>A0A7W8IP74</accession>
<gene>
    <name evidence="3" type="ORF">HNQ34_000394</name>
</gene>
<feature type="domain" description="AB hydrolase-1" evidence="2">
    <location>
        <begin position="42"/>
        <end position="212"/>
    </location>
</feature>